<keyword evidence="3 5" id="KW-0413">Isomerase</keyword>
<dbReference type="UniPathway" id="UPA00219"/>
<evidence type="ECO:0000256" key="2">
    <source>
        <dbReference type="ARBA" id="ARBA00022984"/>
    </source>
</evidence>
<dbReference type="GO" id="GO:0008360">
    <property type="term" value="P:regulation of cell shape"/>
    <property type="evidence" value="ECO:0007669"/>
    <property type="project" value="UniProtKB-KW"/>
</dbReference>
<evidence type="ECO:0000256" key="5">
    <source>
        <dbReference type="HAMAP-Rule" id="MF_00258"/>
    </source>
</evidence>
<dbReference type="InterPro" id="IPR001920">
    <property type="entry name" value="Asp/Glu_race"/>
</dbReference>
<keyword evidence="1 5" id="KW-0133">Cell shape</keyword>
<evidence type="ECO:0000256" key="3">
    <source>
        <dbReference type="ARBA" id="ARBA00023235"/>
    </source>
</evidence>
<dbReference type="GO" id="GO:0071555">
    <property type="term" value="P:cell wall organization"/>
    <property type="evidence" value="ECO:0007669"/>
    <property type="project" value="UniProtKB-KW"/>
</dbReference>
<accession>A0A3N2QCP5</accession>
<proteinExistence type="inferred from homology"/>
<dbReference type="Gene3D" id="3.40.50.1860">
    <property type="match status" value="2"/>
</dbReference>
<organism evidence="6 7">
    <name type="scientific">Candidatus Cardinium hertigii</name>
    <dbReference type="NCBI Taxonomy" id="247481"/>
    <lineage>
        <taxon>Bacteria</taxon>
        <taxon>Pseudomonadati</taxon>
        <taxon>Bacteroidota</taxon>
        <taxon>Cytophagia</taxon>
        <taxon>Cytophagales</taxon>
        <taxon>Amoebophilaceae</taxon>
        <taxon>Candidatus Cardinium</taxon>
    </lineage>
</organism>
<name>A0A3N2QCP5_9BACT</name>
<keyword evidence="4 5" id="KW-0961">Cell wall biogenesis/degradation</keyword>
<dbReference type="EC" id="5.1.1.3" evidence="5"/>
<gene>
    <name evidence="5" type="primary">murI</name>
    <name evidence="6" type="ORF">EDM02_01790</name>
</gene>
<dbReference type="InterPro" id="IPR004391">
    <property type="entry name" value="Glu_race"/>
</dbReference>
<dbReference type="OrthoDB" id="9801055at2"/>
<comment type="caution">
    <text evidence="5">Lacks conserved residue(s) required for the propagation of feature annotation.</text>
</comment>
<sequence length="292" mass="32118">MITAILYLTCHIVLLNHPQRSAPIAIYDSGVGGLAITRTLKAFLPQERIHYIGDTKNLPYGQKTATALCGYIKQVVNFCLNKHYKLLVLACHTAAAAAVSFVPSYLKSIGRKIDMINVIDPVVTYITTASTYHHIGLIGTPYTVTHGSYTERLQAAGITLSALATPLLAPMVEAYFDHGKIDNILLHNYLDQLPCQNIDALVSACTHYIFLEKAFKSFFKDHYQRDIAIIDAAQLTALAVKAFLNAHNLLNHTAQKLPDCFMATALTPAFKNASKQLFGAIPIEIDLEPYAT</sequence>
<feature type="active site" description="Proton donor/acceptor" evidence="5">
    <location>
        <position position="205"/>
    </location>
</feature>
<dbReference type="PANTHER" id="PTHR21198:SF3">
    <property type="entry name" value="GLUTAMATE RACEMASE"/>
    <property type="match status" value="1"/>
</dbReference>
<keyword evidence="7" id="KW-1185">Reference proteome</keyword>
<feature type="binding site" evidence="5">
    <location>
        <begin position="206"/>
        <end position="207"/>
    </location>
    <ligand>
        <name>substrate</name>
    </ligand>
</feature>
<evidence type="ECO:0000313" key="7">
    <source>
        <dbReference type="Proteomes" id="UP000270927"/>
    </source>
</evidence>
<feature type="binding site" evidence="5">
    <location>
        <begin position="60"/>
        <end position="61"/>
    </location>
    <ligand>
        <name>substrate</name>
    </ligand>
</feature>
<dbReference type="Proteomes" id="UP000270927">
    <property type="component" value="Unassembled WGS sequence"/>
</dbReference>
<evidence type="ECO:0000256" key="1">
    <source>
        <dbReference type="ARBA" id="ARBA00022960"/>
    </source>
</evidence>
<dbReference type="SUPFAM" id="SSF53681">
    <property type="entry name" value="Aspartate/glutamate racemase"/>
    <property type="match status" value="2"/>
</dbReference>
<comment type="catalytic activity">
    <reaction evidence="5">
        <text>L-glutamate = D-glutamate</text>
        <dbReference type="Rhea" id="RHEA:12813"/>
        <dbReference type="ChEBI" id="CHEBI:29985"/>
        <dbReference type="ChEBI" id="CHEBI:29986"/>
        <dbReference type="EC" id="5.1.1.3"/>
    </reaction>
</comment>
<dbReference type="AlphaFoldDB" id="A0A3N2QCP5"/>
<comment type="pathway">
    <text evidence="5">Cell wall biogenesis; peptidoglycan biosynthesis.</text>
</comment>
<comment type="function">
    <text evidence="5">Provides the (R)-glutamate required for cell wall biosynthesis.</text>
</comment>
<feature type="active site" description="Proton donor/acceptor" evidence="5">
    <location>
        <position position="91"/>
    </location>
</feature>
<keyword evidence="2 5" id="KW-0573">Peptidoglycan synthesis</keyword>
<feature type="binding site" evidence="5">
    <location>
        <begin position="28"/>
        <end position="29"/>
    </location>
    <ligand>
        <name>substrate</name>
    </ligand>
</feature>
<reference evidence="6 7" key="1">
    <citation type="submission" date="2018-09" db="EMBL/GenBank/DDBJ databases">
        <title>Comparative Genomics of Wolbachia-Cardinium Dual Endosymbiosis in a Plant-Parasitic Nematode.</title>
        <authorList>
            <person name="Brown A.M.V."/>
            <person name="Wasala S.K."/>
            <person name="Howe D.K."/>
            <person name="Peetz A.B."/>
            <person name="Zasada I.A."/>
            <person name="Denver D.R."/>
        </authorList>
    </citation>
    <scope>NUCLEOTIDE SEQUENCE [LARGE SCALE GENOMIC DNA]</scope>
    <source>
        <strain evidence="6 7">Pp_1</strain>
    </source>
</reference>
<dbReference type="HAMAP" id="MF_00258">
    <property type="entry name" value="Glu_racemase"/>
    <property type="match status" value="1"/>
</dbReference>
<comment type="caution">
    <text evidence="6">The sequence shown here is derived from an EMBL/GenBank/DDBJ whole genome shotgun (WGS) entry which is preliminary data.</text>
</comment>
<evidence type="ECO:0000313" key="6">
    <source>
        <dbReference type="EMBL" id="ROT47557.1"/>
    </source>
</evidence>
<dbReference type="EMBL" id="RARA01000021">
    <property type="protein sequence ID" value="ROT47557.1"/>
    <property type="molecule type" value="Genomic_DNA"/>
</dbReference>
<protein>
    <recommendedName>
        <fullName evidence="5">Glutamate racemase</fullName>
        <ecNumber evidence="5">5.1.1.3</ecNumber>
    </recommendedName>
</protein>
<comment type="similarity">
    <text evidence="5">Belongs to the aspartate/glutamate racemases family.</text>
</comment>
<evidence type="ECO:0000256" key="4">
    <source>
        <dbReference type="ARBA" id="ARBA00023316"/>
    </source>
</evidence>
<dbReference type="GO" id="GO:0009252">
    <property type="term" value="P:peptidoglycan biosynthetic process"/>
    <property type="evidence" value="ECO:0007669"/>
    <property type="project" value="UniProtKB-UniRule"/>
</dbReference>
<dbReference type="PANTHER" id="PTHR21198">
    <property type="entry name" value="GLUTAMATE RACEMASE"/>
    <property type="match status" value="1"/>
</dbReference>
<dbReference type="GO" id="GO:0008881">
    <property type="term" value="F:glutamate racemase activity"/>
    <property type="evidence" value="ECO:0007669"/>
    <property type="project" value="UniProtKB-UniRule"/>
</dbReference>